<keyword evidence="4" id="KW-1185">Reference proteome</keyword>
<keyword evidence="2" id="KW-0472">Membrane</keyword>
<evidence type="ECO:0000256" key="1">
    <source>
        <dbReference type="SAM" id="MobiDB-lite"/>
    </source>
</evidence>
<accession>A0A521CIS4</accession>
<evidence type="ECO:0000313" key="3">
    <source>
        <dbReference type="EMBL" id="SMO59349.1"/>
    </source>
</evidence>
<evidence type="ECO:0000313" key="4">
    <source>
        <dbReference type="Proteomes" id="UP000319267"/>
    </source>
</evidence>
<name>A0A521CIS4_9FLAO</name>
<dbReference type="Proteomes" id="UP000319267">
    <property type="component" value="Unassembled WGS sequence"/>
</dbReference>
<feature type="transmembrane region" description="Helical" evidence="2">
    <location>
        <begin position="20"/>
        <end position="44"/>
    </location>
</feature>
<keyword evidence="2" id="KW-0812">Transmembrane</keyword>
<sequence length="77" mass="8977">MKKRDGQTVPTRLMNNMKRISDFFTNNWAPLAIGFFCFGVYIYFALAGNRICDCESTENYKSTTSGNRSSYNHFYHK</sequence>
<organism evidence="3 4">
    <name type="scientific">Flavobacterium nitrogenifigens</name>
    <dbReference type="NCBI Taxonomy" id="1617283"/>
    <lineage>
        <taxon>Bacteria</taxon>
        <taxon>Pseudomonadati</taxon>
        <taxon>Bacteroidota</taxon>
        <taxon>Flavobacteriia</taxon>
        <taxon>Flavobacteriales</taxon>
        <taxon>Flavobacteriaceae</taxon>
        <taxon>Flavobacterium</taxon>
    </lineage>
</organism>
<protein>
    <submittedName>
        <fullName evidence="3">Uncharacterized protein</fullName>
    </submittedName>
</protein>
<gene>
    <name evidence="3" type="ORF">SAMN06265220_102398</name>
</gene>
<dbReference type="AlphaFoldDB" id="A0A521CIS4"/>
<evidence type="ECO:0000256" key="2">
    <source>
        <dbReference type="SAM" id="Phobius"/>
    </source>
</evidence>
<reference evidence="3 4" key="1">
    <citation type="submission" date="2017-05" db="EMBL/GenBank/DDBJ databases">
        <authorList>
            <person name="Varghese N."/>
            <person name="Submissions S."/>
        </authorList>
    </citation>
    <scope>NUCLEOTIDE SEQUENCE [LARGE SCALE GENOMIC DNA]</scope>
    <source>
        <strain evidence="3 4">DSM 29982</strain>
    </source>
</reference>
<proteinExistence type="predicted"/>
<dbReference type="EMBL" id="FXTQ01000002">
    <property type="protein sequence ID" value="SMO59349.1"/>
    <property type="molecule type" value="Genomic_DNA"/>
</dbReference>
<feature type="region of interest" description="Disordered" evidence="1">
    <location>
        <begin position="58"/>
        <end position="77"/>
    </location>
</feature>
<keyword evidence="2" id="KW-1133">Transmembrane helix</keyword>